<feature type="region of interest" description="Disordered" evidence="1">
    <location>
        <begin position="1"/>
        <end position="42"/>
    </location>
</feature>
<dbReference type="AlphaFoldDB" id="A0A101S896"/>
<evidence type="ECO:0000313" key="3">
    <source>
        <dbReference type="EMBL" id="KUN69160.1"/>
    </source>
</evidence>
<evidence type="ECO:0008006" key="5">
    <source>
        <dbReference type="Google" id="ProtNLM"/>
    </source>
</evidence>
<keyword evidence="2" id="KW-0812">Transmembrane</keyword>
<name>A0A101S896_9ACTN</name>
<organism evidence="3 4">
    <name type="scientific">Streptomyces canus</name>
    <dbReference type="NCBI Taxonomy" id="58343"/>
    <lineage>
        <taxon>Bacteria</taxon>
        <taxon>Bacillati</taxon>
        <taxon>Actinomycetota</taxon>
        <taxon>Actinomycetes</taxon>
        <taxon>Kitasatosporales</taxon>
        <taxon>Streptomycetaceae</taxon>
        <taxon>Streptomyces</taxon>
        <taxon>Streptomyces aurantiacus group</taxon>
    </lineage>
</organism>
<accession>A0A101S896</accession>
<dbReference type="Proteomes" id="UP000053669">
    <property type="component" value="Unassembled WGS sequence"/>
</dbReference>
<dbReference type="EMBL" id="LMWU01000019">
    <property type="protein sequence ID" value="KUN69160.1"/>
    <property type="molecule type" value="Genomic_DNA"/>
</dbReference>
<evidence type="ECO:0000313" key="4">
    <source>
        <dbReference type="Proteomes" id="UP000053669"/>
    </source>
</evidence>
<keyword evidence="2" id="KW-1133">Transmembrane helix</keyword>
<dbReference type="STRING" id="58343.AQJ46_21755"/>
<evidence type="ECO:0000256" key="2">
    <source>
        <dbReference type="SAM" id="Phobius"/>
    </source>
</evidence>
<evidence type="ECO:0000256" key="1">
    <source>
        <dbReference type="SAM" id="MobiDB-lite"/>
    </source>
</evidence>
<feature type="transmembrane region" description="Helical" evidence="2">
    <location>
        <begin position="166"/>
        <end position="188"/>
    </location>
</feature>
<reference evidence="3 4" key="1">
    <citation type="submission" date="2015-10" db="EMBL/GenBank/DDBJ databases">
        <title>Draft genome sequence of Streptomyces canus DSM 40017, type strain for the species Streptomyces canus.</title>
        <authorList>
            <person name="Ruckert C."/>
            <person name="Winkler A."/>
            <person name="Kalinowski J."/>
            <person name="Kampfer P."/>
            <person name="Glaeser S."/>
        </authorList>
    </citation>
    <scope>NUCLEOTIDE SEQUENCE [LARGE SCALE GENOMIC DNA]</scope>
    <source>
        <strain evidence="3 4">DSM 40017</strain>
    </source>
</reference>
<sequence length="191" mass="20080">MTYGGCATRRSRSPNCSPSTPPATSPRTSRNAPRRPSPRCTATQHAVLDWQADRKLLHRAGVDAEQLDSGCCGLSGNFGFEPGHLEVSEACAERVLLPRLRDEPPETVVLANGFSCHTQIHELDSGGHEAVHLAELLASALPESPGSAYGVAPGARPTAPSRRARALALAGSGLAGLAAAATAVRFVWKKR</sequence>
<keyword evidence="2" id="KW-0472">Membrane</keyword>
<gene>
    <name evidence="3" type="ORF">AQJ46_21755</name>
</gene>
<protein>
    <recommendedName>
        <fullName evidence="5">Cysteine-rich domain-containing protein</fullName>
    </recommendedName>
</protein>
<proteinExistence type="predicted"/>
<comment type="caution">
    <text evidence="3">The sequence shown here is derived from an EMBL/GenBank/DDBJ whole genome shotgun (WGS) entry which is preliminary data.</text>
</comment>